<dbReference type="InterPro" id="IPR011417">
    <property type="entry name" value="ANTH_dom"/>
</dbReference>
<dbReference type="PANTHER" id="PTHR22951">
    <property type="entry name" value="CLATHRIN ASSEMBLY PROTEIN"/>
    <property type="match status" value="1"/>
</dbReference>
<feature type="compositionally biased region" description="Pro residues" evidence="7">
    <location>
        <begin position="368"/>
        <end position="381"/>
    </location>
</feature>
<keyword evidence="5" id="KW-0168">Coated pit</keyword>
<proteinExistence type="predicted"/>
<evidence type="ECO:0000256" key="2">
    <source>
        <dbReference type="ARBA" id="ARBA00004600"/>
    </source>
</evidence>
<keyword evidence="4" id="KW-0472">Membrane</keyword>
<gene>
    <name evidence="9" type="ORF">VaNZ11_005063</name>
</gene>
<evidence type="ECO:0000256" key="3">
    <source>
        <dbReference type="ARBA" id="ARBA00022583"/>
    </source>
</evidence>
<evidence type="ECO:0000313" key="9">
    <source>
        <dbReference type="EMBL" id="GLI62442.1"/>
    </source>
</evidence>
<keyword evidence="10" id="KW-1185">Reference proteome</keyword>
<dbReference type="InterPro" id="IPR013809">
    <property type="entry name" value="ENTH"/>
</dbReference>
<name>A0ABQ5RXX0_9CHLO</name>
<dbReference type="SUPFAM" id="SSF89009">
    <property type="entry name" value="GAT-like domain"/>
    <property type="match status" value="1"/>
</dbReference>
<dbReference type="PROSITE" id="PS50942">
    <property type="entry name" value="ENTH"/>
    <property type="match status" value="1"/>
</dbReference>
<dbReference type="InterPro" id="IPR045192">
    <property type="entry name" value="AP180-like"/>
</dbReference>
<evidence type="ECO:0000256" key="7">
    <source>
        <dbReference type="SAM" id="MobiDB-lite"/>
    </source>
</evidence>
<evidence type="ECO:0000259" key="8">
    <source>
        <dbReference type="PROSITE" id="PS50942"/>
    </source>
</evidence>
<dbReference type="CDD" id="cd03564">
    <property type="entry name" value="ANTH_N"/>
    <property type="match status" value="1"/>
</dbReference>
<comment type="caution">
    <text evidence="9">The sequence shown here is derived from an EMBL/GenBank/DDBJ whole genome shotgun (WGS) entry which is preliminary data.</text>
</comment>
<feature type="region of interest" description="Disordered" evidence="7">
    <location>
        <begin position="362"/>
        <end position="385"/>
    </location>
</feature>
<dbReference type="PANTHER" id="PTHR22951:SF5">
    <property type="entry name" value="PHOSPHATIDYLINOSITOL-BINDING CLATHRIN ASSEMBLY PROTEIN LAP"/>
    <property type="match status" value="1"/>
</dbReference>
<evidence type="ECO:0000256" key="5">
    <source>
        <dbReference type="ARBA" id="ARBA00023176"/>
    </source>
</evidence>
<feature type="compositionally biased region" description="Low complexity" evidence="7">
    <location>
        <begin position="413"/>
        <end position="438"/>
    </location>
</feature>
<accession>A0ABQ5RXX0</accession>
<dbReference type="Gene3D" id="1.25.40.90">
    <property type="match status" value="1"/>
</dbReference>
<dbReference type="InterPro" id="IPR008942">
    <property type="entry name" value="ENTH_VHS"/>
</dbReference>
<dbReference type="Proteomes" id="UP001165090">
    <property type="component" value="Unassembled WGS sequence"/>
</dbReference>
<keyword evidence="6" id="KW-0968">Cytoplasmic vesicle</keyword>
<dbReference type="EMBL" id="BSDZ01000013">
    <property type="protein sequence ID" value="GLI62442.1"/>
    <property type="molecule type" value="Genomic_DNA"/>
</dbReference>
<dbReference type="Gene3D" id="1.20.58.150">
    <property type="entry name" value="ANTH domain"/>
    <property type="match status" value="1"/>
</dbReference>
<sequence>MDAVSIREAKYKTQSILGVINDTIEVGIAKIKGEESAALEVAIIKATRQDEVVPKEKHVATLLEAYHRNAHGVTADIIILGLYKRLEENTKAWLVTLKTLIVFHRLMREAKPSFQVELLRHGDGTGSAPFLSLESFADQTTKDTLDYSLWIRVYSAYLSDRLVTLRVTHFDPVLIKVVEEEEANFKSMTITELLEYVSCLQRLLGRLTDCIPEGAAQSNDITILACSLALQELDPLYSATKAAVQALLGRIFLTDKADADQGAELVQAHQVLLSKLHRLLAIGTIPGLQGIVKLATVEPLSDETVSKVVEYAKNATKDPPKPTANLLGFQSFLVTPESVSAAGACAPASAALAAAAAEPAADAEPFDPFAPPPSPPKPPADPLDKVMHQVFGGALEALELAVKQDVTGEKVIESPGSAAAPPTPTAAAPALPSESPTEGTSPAATA</sequence>
<dbReference type="SMART" id="SM00273">
    <property type="entry name" value="ENTH"/>
    <property type="match status" value="1"/>
</dbReference>
<protein>
    <recommendedName>
        <fullName evidence="8">ENTH domain-containing protein</fullName>
    </recommendedName>
</protein>
<organism evidence="9 10">
    <name type="scientific">Volvox africanus</name>
    <dbReference type="NCBI Taxonomy" id="51714"/>
    <lineage>
        <taxon>Eukaryota</taxon>
        <taxon>Viridiplantae</taxon>
        <taxon>Chlorophyta</taxon>
        <taxon>core chlorophytes</taxon>
        <taxon>Chlorophyceae</taxon>
        <taxon>CS clade</taxon>
        <taxon>Chlamydomonadales</taxon>
        <taxon>Volvocaceae</taxon>
        <taxon>Volvox</taxon>
    </lineage>
</organism>
<dbReference type="InterPro" id="IPR048050">
    <property type="entry name" value="ANTH_N_plant"/>
</dbReference>
<evidence type="ECO:0000256" key="1">
    <source>
        <dbReference type="ARBA" id="ARBA00004132"/>
    </source>
</evidence>
<comment type="subcellular location">
    <subcellularLocation>
        <location evidence="1">Cytoplasmic vesicle</location>
        <location evidence="1">Clathrin-coated vesicle</location>
    </subcellularLocation>
    <subcellularLocation>
        <location evidence="2">Membrane</location>
        <location evidence="2">Clathrin-coated pit</location>
    </subcellularLocation>
</comment>
<dbReference type="Pfam" id="PF07651">
    <property type="entry name" value="ANTH"/>
    <property type="match status" value="1"/>
</dbReference>
<feature type="non-terminal residue" evidence="9">
    <location>
        <position position="446"/>
    </location>
</feature>
<reference evidence="9 10" key="1">
    <citation type="journal article" date="2023" name="IScience">
        <title>Expanded male sex-determining region conserved during the evolution of homothallism in the green alga Volvox.</title>
        <authorList>
            <person name="Yamamoto K."/>
            <person name="Matsuzaki R."/>
            <person name="Mahakham W."/>
            <person name="Heman W."/>
            <person name="Sekimoto H."/>
            <person name="Kawachi M."/>
            <person name="Minakuchi Y."/>
            <person name="Toyoda A."/>
            <person name="Nozaki H."/>
        </authorList>
    </citation>
    <scope>NUCLEOTIDE SEQUENCE [LARGE SCALE GENOMIC DNA]</scope>
    <source>
        <strain evidence="9 10">NIES-4468</strain>
    </source>
</reference>
<evidence type="ECO:0000313" key="10">
    <source>
        <dbReference type="Proteomes" id="UP001165090"/>
    </source>
</evidence>
<keyword evidence="3" id="KW-0254">Endocytosis</keyword>
<dbReference type="InterPro" id="IPR014712">
    <property type="entry name" value="ANTH_dom_sf"/>
</dbReference>
<dbReference type="SUPFAM" id="SSF48464">
    <property type="entry name" value="ENTH/VHS domain"/>
    <property type="match status" value="1"/>
</dbReference>
<evidence type="ECO:0000256" key="6">
    <source>
        <dbReference type="ARBA" id="ARBA00023329"/>
    </source>
</evidence>
<evidence type="ECO:0000256" key="4">
    <source>
        <dbReference type="ARBA" id="ARBA00023136"/>
    </source>
</evidence>
<feature type="region of interest" description="Disordered" evidence="7">
    <location>
        <begin position="412"/>
        <end position="446"/>
    </location>
</feature>
<feature type="domain" description="ENTH" evidence="8">
    <location>
        <begin position="31"/>
        <end position="172"/>
    </location>
</feature>